<proteinExistence type="predicted"/>
<keyword evidence="4" id="KW-1185">Reference proteome</keyword>
<organism evidence="3 4">
    <name type="scientific">Oxyplasma meridianum</name>
    <dbReference type="NCBI Taxonomy" id="3073602"/>
    <lineage>
        <taxon>Archaea</taxon>
        <taxon>Methanobacteriati</taxon>
        <taxon>Thermoplasmatota</taxon>
        <taxon>Thermoplasmata</taxon>
        <taxon>Thermoplasmatales</taxon>
        <taxon>Thermoplasmataceae</taxon>
        <taxon>Oxyplasma</taxon>
    </lineage>
</organism>
<evidence type="ECO:0000313" key="4">
    <source>
        <dbReference type="Proteomes" id="UP001451606"/>
    </source>
</evidence>
<accession>A0AAX4NIU5</accession>
<dbReference type="GO" id="GO:0006352">
    <property type="term" value="P:DNA-templated transcription initiation"/>
    <property type="evidence" value="ECO:0007669"/>
    <property type="project" value="InterPro"/>
</dbReference>
<evidence type="ECO:0000259" key="2">
    <source>
        <dbReference type="Pfam" id="PF14601"/>
    </source>
</evidence>
<name>A0AAX4NIU5_9ARCH</name>
<dbReference type="InterPro" id="IPR004645">
    <property type="entry name" value="Tfx_DNA-bd_arc"/>
</dbReference>
<dbReference type="GO" id="GO:0003677">
    <property type="term" value="F:DNA binding"/>
    <property type="evidence" value="ECO:0007669"/>
    <property type="project" value="UniProtKB-KW"/>
</dbReference>
<dbReference type="NCBIfam" id="TIGR00721">
    <property type="entry name" value="tfx"/>
    <property type="match status" value="1"/>
</dbReference>
<dbReference type="EMBL" id="CP133772">
    <property type="protein sequence ID" value="WYY00953.1"/>
    <property type="molecule type" value="Genomic_DNA"/>
</dbReference>
<feature type="domain" description="DNA binding protein Tfx C-terminal" evidence="2">
    <location>
        <begin position="58"/>
        <end position="138"/>
    </location>
</feature>
<keyword evidence="3" id="KW-0238">DNA-binding</keyword>
<gene>
    <name evidence="3" type="ORF">OXIME_001546</name>
</gene>
<protein>
    <submittedName>
        <fullName evidence="3">Tfx family DNA-binding protein</fullName>
    </submittedName>
</protein>
<dbReference type="Pfam" id="PF14601">
    <property type="entry name" value="TFX_C"/>
    <property type="match status" value="1"/>
</dbReference>
<dbReference type="Proteomes" id="UP001451606">
    <property type="component" value="Chromosome"/>
</dbReference>
<dbReference type="InterPro" id="IPR007630">
    <property type="entry name" value="RNA_pol_sigma70_r4"/>
</dbReference>
<dbReference type="AlphaFoldDB" id="A0AAX4NIU5"/>
<evidence type="ECO:0000313" key="3">
    <source>
        <dbReference type="EMBL" id="WYY00953.1"/>
    </source>
</evidence>
<dbReference type="Gene3D" id="3.30.1190.10">
    <property type="entry name" value="DNA-binding protein Tfx superfamily, archaea"/>
    <property type="match status" value="1"/>
</dbReference>
<dbReference type="InterPro" id="IPR029291">
    <property type="entry name" value="Tfx_C"/>
</dbReference>
<sequence>MPTGQKDQNKSFLTERQREIMRMRRKNMKSSQIAKILNITRQDVTILEKRAMANIQKAFNTIQMAYEEGLSVQVEIGKGVQILDAIKEILSAGDRENIKIKSSIPEIFTILKICHGSNIKNGIIQKGTEVSILLDGTLNARQINE</sequence>
<evidence type="ECO:0000259" key="1">
    <source>
        <dbReference type="Pfam" id="PF04545"/>
    </source>
</evidence>
<dbReference type="InterPro" id="IPR036657">
    <property type="entry name" value="Tfx_DNA-bd_sf_arc"/>
</dbReference>
<dbReference type="Pfam" id="PF04545">
    <property type="entry name" value="Sigma70_r4"/>
    <property type="match status" value="1"/>
</dbReference>
<dbReference type="SUPFAM" id="SSF89915">
    <property type="entry name" value="DNA-binding protein Tfx"/>
    <property type="match status" value="1"/>
</dbReference>
<reference evidence="3 4" key="1">
    <citation type="submission" date="2023-09" db="EMBL/GenBank/DDBJ databases">
        <authorList>
            <person name="Golyshina O.V."/>
            <person name="Lunev E.A."/>
            <person name="Bargiela R."/>
            <person name="Gaines M.C."/>
            <person name="Daum B."/>
            <person name="Bale N.J."/>
            <person name="Koenen M."/>
            <person name="Sinninghe Damst J.S."/>
            <person name="Yakimov M."/>
            <person name="Golyshin P.N."/>
        </authorList>
    </citation>
    <scope>NUCLEOTIDE SEQUENCE [LARGE SCALE GENOMIC DNA]</scope>
    <source>
        <strain evidence="3 4">M1</strain>
    </source>
</reference>
<dbReference type="KEGG" id="omr:OXIME_001546"/>
<dbReference type="GO" id="GO:0003700">
    <property type="term" value="F:DNA-binding transcription factor activity"/>
    <property type="evidence" value="ECO:0007669"/>
    <property type="project" value="InterPro"/>
</dbReference>
<feature type="domain" description="RNA polymerase sigma-70 region 4" evidence="1">
    <location>
        <begin position="13"/>
        <end position="57"/>
    </location>
</feature>